<dbReference type="Proteomes" id="UP001292079">
    <property type="component" value="Unassembled WGS sequence"/>
</dbReference>
<feature type="coiled-coil region" evidence="6">
    <location>
        <begin position="708"/>
        <end position="757"/>
    </location>
</feature>
<keyword evidence="3" id="KW-0963">Cytoplasm</keyword>
<feature type="region of interest" description="Disordered" evidence="7">
    <location>
        <begin position="287"/>
        <end position="317"/>
    </location>
</feature>
<evidence type="ECO:0000256" key="5">
    <source>
        <dbReference type="ARBA" id="ARBA00023212"/>
    </source>
</evidence>
<sequence>MTRYPDRVTSGVQKSSSEHPIHLHVPGDTPIHLHVNKNAQLTRIPELPTGKTPSQFQVPWVPPPGKTSSGRFVYDPTRRVKVKSDERKRRSRSAESLSDNIHKDFARSYDAESDKGLRDEYSNDINPHDTMPIQEQPYASLKVVKPTYISGRSKVSEDRLNDRSLLTTIVLDEWIKDLETATNRITKSARKIVDCVEQVAYEGRRVDSHDMSCLVQPRNELLLHVEIAMRAGRELCRWASSIQQQRDQVLTNHLAQTQAREATLATEVQRLTEKLDRMEVDLELTQRQLNNQQNESPKKHTVHESMESVKGHLQRQLRQRESECSRLSIQVRNLETRLAEQQSQSRAHLGTAQLNLERMRETKEALKRAAKSQKRRADEAEEACRKITHKLATQESIIASFQTGLESYTLRSRSLSKERHLNNVGVMHDGESMDSNKAICMNSDKGLREENVRLREVALKCEQRLHAAEEELQHLRANLSNCEALLNDYHGDAATQANQLHILNERLKETEADRERNQSQLDDVEQRLLEAESRNRMLENALQSKESNHGNYVSSTPTNMKLGKHAQPLHLDHDDCSGRNGQLNNINMGILKDQKIAVTTNNDLIQELRRELCEAHNEKKQIENRTEMRLNDLRAQLNQADATNRSLQAYLTFLKRSYANVFQPDMVMNPSLFSPHQPLTSLLTTQLAAKNMMNMGILKDQKIAVTTNNDLIQELRRELCEAHNEKKQIENRTEMRLNDLRAQLNQADATNRSLQAYLTFLKRSYATTTTTTKDP</sequence>
<feature type="compositionally biased region" description="Basic and acidic residues" evidence="7">
    <location>
        <begin position="296"/>
        <end position="310"/>
    </location>
</feature>
<reference evidence="8" key="1">
    <citation type="submission" date="2022-04" db="EMBL/GenBank/DDBJ databases">
        <authorList>
            <person name="Xu L."/>
            <person name="Lv Z."/>
        </authorList>
    </citation>
    <scope>NUCLEOTIDE SEQUENCE</scope>
    <source>
        <strain evidence="8">LV_2022a</strain>
    </source>
</reference>
<dbReference type="GO" id="GO:0005813">
    <property type="term" value="C:centrosome"/>
    <property type="evidence" value="ECO:0007669"/>
    <property type="project" value="UniProtKB-SubCell"/>
</dbReference>
<feature type="region of interest" description="Disordered" evidence="7">
    <location>
        <begin position="45"/>
        <end position="99"/>
    </location>
</feature>
<keyword evidence="5" id="KW-0206">Cytoskeleton</keyword>
<dbReference type="EMBL" id="JALJAT010000008">
    <property type="protein sequence ID" value="KAK4467776.1"/>
    <property type="molecule type" value="Genomic_DNA"/>
</dbReference>
<feature type="region of interest" description="Disordered" evidence="7">
    <location>
        <begin position="1"/>
        <end position="29"/>
    </location>
</feature>
<comment type="similarity">
    <text evidence="2">Belongs to the ODF2 family.</text>
</comment>
<evidence type="ECO:0000256" key="4">
    <source>
        <dbReference type="ARBA" id="ARBA00023054"/>
    </source>
</evidence>
<evidence type="ECO:0000256" key="7">
    <source>
        <dbReference type="SAM" id="MobiDB-lite"/>
    </source>
</evidence>
<accession>A0AAE1Z545</accession>
<feature type="coiled-coil region" evidence="6">
    <location>
        <begin position="451"/>
        <end position="548"/>
    </location>
</feature>
<comment type="caution">
    <text evidence="8">The sequence shown here is derived from an EMBL/GenBank/DDBJ whole genome shotgun (WGS) entry which is preliminary data.</text>
</comment>
<evidence type="ECO:0000256" key="3">
    <source>
        <dbReference type="ARBA" id="ARBA00022490"/>
    </source>
</evidence>
<feature type="coiled-coil region" evidence="6">
    <location>
        <begin position="601"/>
        <end position="650"/>
    </location>
</feature>
<keyword evidence="9" id="KW-1185">Reference proteome</keyword>
<dbReference type="GO" id="GO:1902017">
    <property type="term" value="P:regulation of cilium assembly"/>
    <property type="evidence" value="ECO:0007669"/>
    <property type="project" value="TreeGrafter"/>
</dbReference>
<reference evidence="8" key="2">
    <citation type="journal article" date="2023" name="Infect Dis Poverty">
        <title>Chromosome-scale genome of the human blood fluke Schistosoma mekongi and its implications for public health.</title>
        <authorList>
            <person name="Zhou M."/>
            <person name="Xu L."/>
            <person name="Xu D."/>
            <person name="Chen W."/>
            <person name="Khan J."/>
            <person name="Hu Y."/>
            <person name="Huang H."/>
            <person name="Wei H."/>
            <person name="Zhang Y."/>
            <person name="Chusongsang P."/>
            <person name="Tanasarnprasert K."/>
            <person name="Hu X."/>
            <person name="Limpanont Y."/>
            <person name="Lv Z."/>
        </authorList>
    </citation>
    <scope>NUCLEOTIDE SEQUENCE</scope>
    <source>
        <strain evidence="8">LV_2022a</strain>
    </source>
</reference>
<evidence type="ECO:0000313" key="9">
    <source>
        <dbReference type="Proteomes" id="UP001292079"/>
    </source>
</evidence>
<dbReference type="AlphaFoldDB" id="A0AAE1Z545"/>
<evidence type="ECO:0000256" key="6">
    <source>
        <dbReference type="SAM" id="Coils"/>
    </source>
</evidence>
<comment type="subcellular location">
    <subcellularLocation>
        <location evidence="1">Cytoplasm</location>
        <location evidence="1">Cytoskeleton</location>
        <location evidence="1">Microtubule organizing center</location>
        <location evidence="1">Centrosome</location>
    </subcellularLocation>
</comment>
<dbReference type="InterPro" id="IPR026099">
    <property type="entry name" value="Odf2-rel"/>
</dbReference>
<keyword evidence="4 6" id="KW-0175">Coiled coil</keyword>
<feature type="compositionally biased region" description="Basic and acidic residues" evidence="7">
    <location>
        <begin position="76"/>
        <end position="88"/>
    </location>
</feature>
<evidence type="ECO:0000313" key="8">
    <source>
        <dbReference type="EMBL" id="KAK4467776.1"/>
    </source>
</evidence>
<evidence type="ECO:0008006" key="10">
    <source>
        <dbReference type="Google" id="ProtNLM"/>
    </source>
</evidence>
<organism evidence="8 9">
    <name type="scientific">Schistosoma mekongi</name>
    <name type="common">Parasitic worm</name>
    <dbReference type="NCBI Taxonomy" id="38744"/>
    <lineage>
        <taxon>Eukaryota</taxon>
        <taxon>Metazoa</taxon>
        <taxon>Spiralia</taxon>
        <taxon>Lophotrochozoa</taxon>
        <taxon>Platyhelminthes</taxon>
        <taxon>Trematoda</taxon>
        <taxon>Digenea</taxon>
        <taxon>Strigeidida</taxon>
        <taxon>Schistosomatoidea</taxon>
        <taxon>Schistosomatidae</taxon>
        <taxon>Schistosoma</taxon>
    </lineage>
</organism>
<proteinExistence type="inferred from homology"/>
<dbReference type="PANTHER" id="PTHR23162:SF10">
    <property type="entry name" value="FI13205P"/>
    <property type="match status" value="1"/>
</dbReference>
<name>A0AAE1Z545_SCHME</name>
<evidence type="ECO:0000256" key="2">
    <source>
        <dbReference type="ARBA" id="ARBA00009316"/>
    </source>
</evidence>
<gene>
    <name evidence="8" type="ORF">MN116_008704</name>
</gene>
<evidence type="ECO:0000256" key="1">
    <source>
        <dbReference type="ARBA" id="ARBA00004300"/>
    </source>
</evidence>
<protein>
    <recommendedName>
        <fullName evidence="10">Outer dense fiber protein 2</fullName>
    </recommendedName>
</protein>
<dbReference type="PANTHER" id="PTHR23162">
    <property type="entry name" value="OUTER DENSE FIBER OF SPERM TAILS 2"/>
    <property type="match status" value="1"/>
</dbReference>